<dbReference type="GO" id="GO:0004300">
    <property type="term" value="F:enoyl-CoA hydratase activity"/>
    <property type="evidence" value="ECO:0007669"/>
    <property type="project" value="UniProtKB-EC"/>
</dbReference>
<dbReference type="InterPro" id="IPR001753">
    <property type="entry name" value="Enoyl-CoA_hydra/iso"/>
</dbReference>
<dbReference type="InterPro" id="IPR029045">
    <property type="entry name" value="ClpP/crotonase-like_dom_sf"/>
</dbReference>
<evidence type="ECO:0000313" key="4">
    <source>
        <dbReference type="EMBL" id="SOE46558.1"/>
    </source>
</evidence>
<comment type="similarity">
    <text evidence="1">Belongs to the enoyl-CoA hydratase/isomerase family.</text>
</comment>
<dbReference type="PANTHER" id="PTHR11941:SF54">
    <property type="entry name" value="ENOYL-COA HYDRATASE, MITOCHONDRIAL"/>
    <property type="match status" value="1"/>
</dbReference>
<evidence type="ECO:0000256" key="2">
    <source>
        <dbReference type="ARBA" id="ARBA00023239"/>
    </source>
</evidence>
<sequence length="264" mass="28527">MSEQQGSVVAQKDGAIGWVIFNHVEKHNAVSLDMSAAVPGIIAGFDADPDVRVVVLKGAGERSFIAGSNISTFDAVRTDAAQNEKYQALSQGSYDSVYHCGKPTIAMVRGYCIGGGMDYAASCDIRICASDAVFAIPAVKLGLGYGYQGQIRLNRLIGSAQARDLYFTGRRYDAQDALRVGLVHEVVEPQALEARVREYAQGIAANAPLTLRALKRVFLELERDPAARDMDAAHAMIAACYASEDYQEGKAAFAEKRKPRFQGK</sequence>
<evidence type="ECO:0000256" key="1">
    <source>
        <dbReference type="ARBA" id="ARBA00005254"/>
    </source>
</evidence>
<reference evidence="3 5" key="1">
    <citation type="submission" date="2016-06" db="EMBL/GenBank/DDBJ databases">
        <authorList>
            <person name="Kjaerup R.B."/>
            <person name="Dalgaard T.S."/>
            <person name="Juul-Madsen H.R."/>
        </authorList>
    </citation>
    <scope>NUCLEOTIDE SEQUENCE [LARGE SCALE GENOMIC DNA]</scope>
    <source>
        <strain evidence="3">Orrdi1</strain>
    </source>
</reference>
<dbReference type="GO" id="GO:0006635">
    <property type="term" value="P:fatty acid beta-oxidation"/>
    <property type="evidence" value="ECO:0007669"/>
    <property type="project" value="TreeGrafter"/>
</dbReference>
<protein>
    <submittedName>
        <fullName evidence="3">Enoyl-CoA hydratase</fullName>
        <ecNumber evidence="3">4.2.1.17</ecNumber>
    </submittedName>
</protein>
<name>A0A1C3K4P5_9BURK</name>
<evidence type="ECO:0000313" key="3">
    <source>
        <dbReference type="EMBL" id="SBT26375.1"/>
    </source>
</evidence>
<dbReference type="PANTHER" id="PTHR11941">
    <property type="entry name" value="ENOYL-COA HYDRATASE-RELATED"/>
    <property type="match status" value="1"/>
</dbReference>
<dbReference type="STRING" id="1851544.ODI_04148"/>
<dbReference type="OrthoDB" id="9148881at2"/>
<dbReference type="CDD" id="cd06558">
    <property type="entry name" value="crotonase-like"/>
    <property type="match status" value="1"/>
</dbReference>
<dbReference type="SUPFAM" id="SSF52096">
    <property type="entry name" value="ClpP/crotonase"/>
    <property type="match status" value="1"/>
</dbReference>
<evidence type="ECO:0000313" key="5">
    <source>
        <dbReference type="Proteomes" id="UP000078558"/>
    </source>
</evidence>
<keyword evidence="2 3" id="KW-0456">Lyase</keyword>
<dbReference type="KEGG" id="odi:ODI_R0350"/>
<organism evidence="3 5">
    <name type="scientific">Orrella dioscoreae</name>
    <dbReference type="NCBI Taxonomy" id="1851544"/>
    <lineage>
        <taxon>Bacteria</taxon>
        <taxon>Pseudomonadati</taxon>
        <taxon>Pseudomonadota</taxon>
        <taxon>Betaproteobacteria</taxon>
        <taxon>Burkholderiales</taxon>
        <taxon>Alcaligenaceae</taxon>
        <taxon>Orrella</taxon>
    </lineage>
</organism>
<keyword evidence="5" id="KW-1185">Reference proteome</keyword>
<dbReference type="EMBL" id="FLRC01000033">
    <property type="protein sequence ID" value="SBT26375.1"/>
    <property type="molecule type" value="Genomic_DNA"/>
</dbReference>
<dbReference type="Proteomes" id="UP000078558">
    <property type="component" value="Chromosome I"/>
</dbReference>
<dbReference type="AlphaFoldDB" id="A0A1C3K4P5"/>
<gene>
    <name evidence="3" type="ORF">ODI_04148</name>
    <name evidence="4" type="ORF">ODI_R0350</name>
</gene>
<dbReference type="NCBIfam" id="NF004781">
    <property type="entry name" value="PRK06127.1"/>
    <property type="match status" value="1"/>
</dbReference>
<dbReference type="Pfam" id="PF00378">
    <property type="entry name" value="ECH_1"/>
    <property type="match status" value="1"/>
</dbReference>
<proteinExistence type="inferred from homology"/>
<dbReference type="EC" id="4.2.1.17" evidence="3"/>
<accession>A0A1C3K4P5</accession>
<dbReference type="EMBL" id="LT907988">
    <property type="protein sequence ID" value="SOE46558.1"/>
    <property type="molecule type" value="Genomic_DNA"/>
</dbReference>
<reference evidence="4 5" key="2">
    <citation type="submission" date="2017-08" db="EMBL/GenBank/DDBJ databases">
        <authorList>
            <person name="de Groot N.N."/>
        </authorList>
    </citation>
    <scope>NUCLEOTIDE SEQUENCE [LARGE SCALE GENOMIC DNA]</scope>
    <source>
        <strain evidence="4">Orrdi1</strain>
    </source>
</reference>
<dbReference type="Gene3D" id="1.10.12.10">
    <property type="entry name" value="Lyase 2-enoyl-coa Hydratase, Chain A, domain 2"/>
    <property type="match status" value="1"/>
</dbReference>
<dbReference type="RefSeq" id="WP_067756017.1">
    <property type="nucleotide sequence ID" value="NZ_LT907988.1"/>
</dbReference>
<dbReference type="InterPro" id="IPR014748">
    <property type="entry name" value="Enoyl-CoA_hydra_C"/>
</dbReference>
<dbReference type="Gene3D" id="3.90.226.10">
    <property type="entry name" value="2-enoyl-CoA Hydratase, Chain A, domain 1"/>
    <property type="match status" value="1"/>
</dbReference>